<dbReference type="Gene3D" id="3.30.300.30">
    <property type="match status" value="1"/>
</dbReference>
<dbReference type="InterPro" id="IPR025110">
    <property type="entry name" value="AMP-bd_C"/>
</dbReference>
<dbReference type="InterPro" id="IPR020459">
    <property type="entry name" value="AMP-binding"/>
</dbReference>
<feature type="domain" description="Carrier" evidence="5">
    <location>
        <begin position="1241"/>
        <end position="1316"/>
    </location>
</feature>
<evidence type="ECO:0000256" key="2">
    <source>
        <dbReference type="ARBA" id="ARBA00022450"/>
    </source>
</evidence>
<dbReference type="InterPro" id="IPR001242">
    <property type="entry name" value="Condensation_dom"/>
</dbReference>
<evidence type="ECO:0000259" key="5">
    <source>
        <dbReference type="PROSITE" id="PS50075"/>
    </source>
</evidence>
<protein>
    <submittedName>
        <fullName evidence="6">Amino acid adenylation domain-containing protein</fullName>
    </submittedName>
</protein>
<dbReference type="InterPro" id="IPR036736">
    <property type="entry name" value="ACP-like_sf"/>
</dbReference>
<dbReference type="Pfam" id="PF00501">
    <property type="entry name" value="AMP-binding"/>
    <property type="match status" value="1"/>
</dbReference>
<dbReference type="PRINTS" id="PR00154">
    <property type="entry name" value="AMPBINDING"/>
</dbReference>
<organism evidence="6 7">
    <name type="scientific">Hymenobacter lucidus</name>
    <dbReference type="NCBI Taxonomy" id="2880930"/>
    <lineage>
        <taxon>Bacteria</taxon>
        <taxon>Pseudomonadati</taxon>
        <taxon>Bacteroidota</taxon>
        <taxon>Cytophagia</taxon>
        <taxon>Cytophagales</taxon>
        <taxon>Hymenobacteraceae</taxon>
        <taxon>Hymenobacter</taxon>
    </lineage>
</organism>
<dbReference type="Gene3D" id="3.30.559.30">
    <property type="entry name" value="Nonribosomal peptide synthetase, condensation domain"/>
    <property type="match status" value="2"/>
</dbReference>
<comment type="cofactor">
    <cofactor evidence="1">
        <name>pantetheine 4'-phosphate</name>
        <dbReference type="ChEBI" id="CHEBI:47942"/>
    </cofactor>
</comment>
<dbReference type="InterPro" id="IPR010071">
    <property type="entry name" value="AA_adenyl_dom"/>
</dbReference>
<dbReference type="InterPro" id="IPR010060">
    <property type="entry name" value="NRPS_synth"/>
</dbReference>
<dbReference type="NCBIfam" id="TIGR01733">
    <property type="entry name" value="AA-adenyl-dom"/>
    <property type="match status" value="1"/>
</dbReference>
<dbReference type="Gene3D" id="1.10.1200.10">
    <property type="entry name" value="ACP-like"/>
    <property type="match status" value="1"/>
</dbReference>
<keyword evidence="4" id="KW-0677">Repeat</keyword>
<accession>A0ABS8AZL1</accession>
<dbReference type="PANTHER" id="PTHR45527:SF1">
    <property type="entry name" value="FATTY ACID SYNTHASE"/>
    <property type="match status" value="1"/>
</dbReference>
<dbReference type="PANTHER" id="PTHR45527">
    <property type="entry name" value="NONRIBOSOMAL PEPTIDE SYNTHETASE"/>
    <property type="match status" value="1"/>
</dbReference>
<comment type="caution">
    <text evidence="6">The sequence shown here is derived from an EMBL/GenBank/DDBJ whole genome shotgun (WGS) entry which is preliminary data.</text>
</comment>
<dbReference type="CDD" id="cd19543">
    <property type="entry name" value="DCL_NRPS"/>
    <property type="match status" value="1"/>
</dbReference>
<dbReference type="InterPro" id="IPR023213">
    <property type="entry name" value="CAT-like_dom_sf"/>
</dbReference>
<dbReference type="SUPFAM" id="SSF52777">
    <property type="entry name" value="CoA-dependent acyltransferases"/>
    <property type="match status" value="3"/>
</dbReference>
<dbReference type="RefSeq" id="WP_226180864.1">
    <property type="nucleotide sequence ID" value="NZ_JAJADR010000017.1"/>
</dbReference>
<proteinExistence type="predicted"/>
<dbReference type="CDD" id="cd12117">
    <property type="entry name" value="A_NRPS_Srf_like"/>
    <property type="match status" value="1"/>
</dbReference>
<dbReference type="InterPro" id="IPR020845">
    <property type="entry name" value="AMP-binding_CS"/>
</dbReference>
<evidence type="ECO:0000313" key="6">
    <source>
        <dbReference type="EMBL" id="MCB2411218.1"/>
    </source>
</evidence>
<reference evidence="6" key="1">
    <citation type="submission" date="2021-10" db="EMBL/GenBank/DDBJ databases">
        <authorList>
            <person name="Dean J.D."/>
            <person name="Kim M.K."/>
            <person name="Newey C.N."/>
            <person name="Stoker T.S."/>
            <person name="Thompson D.W."/>
            <person name="Grose J.H."/>
        </authorList>
    </citation>
    <scope>NUCLEOTIDE SEQUENCE</scope>
    <source>
        <strain evidence="6">BT178</strain>
    </source>
</reference>
<dbReference type="NCBIfam" id="TIGR01720">
    <property type="entry name" value="NRPS-para261"/>
    <property type="match status" value="1"/>
</dbReference>
<dbReference type="Gene3D" id="3.30.559.10">
    <property type="entry name" value="Chloramphenicol acetyltransferase-like domain"/>
    <property type="match status" value="1"/>
</dbReference>
<dbReference type="InterPro" id="IPR009081">
    <property type="entry name" value="PP-bd_ACP"/>
</dbReference>
<dbReference type="Gene3D" id="3.40.50.980">
    <property type="match status" value="2"/>
</dbReference>
<evidence type="ECO:0000256" key="4">
    <source>
        <dbReference type="ARBA" id="ARBA00022737"/>
    </source>
</evidence>
<evidence type="ECO:0000256" key="3">
    <source>
        <dbReference type="ARBA" id="ARBA00022553"/>
    </source>
</evidence>
<name>A0ABS8AZL1_9BACT</name>
<keyword evidence="3" id="KW-0597">Phosphoprotein</keyword>
<dbReference type="PROSITE" id="PS50075">
    <property type="entry name" value="CARRIER"/>
    <property type="match status" value="1"/>
</dbReference>
<dbReference type="PROSITE" id="PS00455">
    <property type="entry name" value="AMP_BINDING"/>
    <property type="match status" value="1"/>
</dbReference>
<dbReference type="Pfam" id="PF13193">
    <property type="entry name" value="AMP-binding_C"/>
    <property type="match status" value="1"/>
</dbReference>
<dbReference type="InterPro" id="IPR006162">
    <property type="entry name" value="Ppantetheine_attach_site"/>
</dbReference>
<feature type="non-terminal residue" evidence="6">
    <location>
        <position position="1"/>
    </location>
</feature>
<dbReference type="SUPFAM" id="SSF47336">
    <property type="entry name" value="ACP-like"/>
    <property type="match status" value="1"/>
</dbReference>
<dbReference type="Pfam" id="PF00668">
    <property type="entry name" value="Condensation"/>
    <property type="match status" value="2"/>
</dbReference>
<gene>
    <name evidence="6" type="ORF">LGH74_24735</name>
</gene>
<keyword evidence="7" id="KW-1185">Reference proteome</keyword>
<dbReference type="Proteomes" id="UP001165296">
    <property type="component" value="Unassembled WGS sequence"/>
</dbReference>
<dbReference type="InterPro" id="IPR000873">
    <property type="entry name" value="AMP-dep_synth/lig_dom"/>
</dbReference>
<evidence type="ECO:0000313" key="7">
    <source>
        <dbReference type="Proteomes" id="UP001165296"/>
    </source>
</evidence>
<dbReference type="InterPro" id="IPR045851">
    <property type="entry name" value="AMP-bd_C_sf"/>
</dbReference>
<dbReference type="Gene3D" id="2.30.38.10">
    <property type="entry name" value="Luciferase, Domain 3"/>
    <property type="match status" value="1"/>
</dbReference>
<evidence type="ECO:0000256" key="1">
    <source>
        <dbReference type="ARBA" id="ARBA00001957"/>
    </source>
</evidence>
<dbReference type="SUPFAM" id="SSF56801">
    <property type="entry name" value="Acetyl-CoA synthetase-like"/>
    <property type="match status" value="1"/>
</dbReference>
<dbReference type="Pfam" id="PF00550">
    <property type="entry name" value="PP-binding"/>
    <property type="match status" value="1"/>
</dbReference>
<dbReference type="PROSITE" id="PS00012">
    <property type="entry name" value="PHOSPHOPANTETHEINE"/>
    <property type="match status" value="1"/>
</dbReference>
<dbReference type="EMBL" id="JAJADR010000017">
    <property type="protein sequence ID" value="MCB2411218.1"/>
    <property type="molecule type" value="Genomic_DNA"/>
</dbReference>
<keyword evidence="2" id="KW-0596">Phosphopantetheine</keyword>
<sequence>QYWQQQQQAYAQSSALAQQLPYWQHVANQTVPPLPVEEVPGIEAGTGAVISQSLSAELTSRLLTQSYAAYHTDSNDVLLTGLGLALRATLGVAKVRVQLEGHGREALGDAALDVSRTVGWFTTTYPVVLDLSHGPQARIRQLIEVKETLHRVPNKGLGYGVLTYLGGQQPGPAAEVTFNYLGDFGGGVAGTDEKGPALFTFSEESSGREVSPLHGRTSLLDGSALVVGGQLSLMVSYDAGRLSAATMQQLVAAWAQELEQLLEALAQEQPAQLTPVDLTFKDLSVENVWNLAENFSLEDVCPLSPLQQGLYYHWLNLPEAYFEQTAYQLQGELNINGLQQSYDKLVARHAMLRTCFTQAFGPDVLQIVQKQVPSGMRYIDVSNDKTFSLAAFKEADRQAGFDLRQGSQMRLTVLALGQHTHEFIWSHHHILMDGWCTGVLIKEFFQIYQGFIHNEEPQLGKVHPYSNYLKWLLARDTEAAQHYWQQYLQGYDTVSSLPKLLAKDNDGFELHNLSFTLSQPVSQAVKSLCEDLRITENTFVQTAWALLLSRYNQTNDVVFGAVVSGRPAEIEGIEETIGLFINTIPVRVQTSAGVPVRELLQSVQQRAIEGTDSHYTQLADIQANSDSGRALFDHIVVFENYPVAEMVQSSMDATTSNVTLQVSDSFEQTNYDFTLIVVPGEATRFQFKYNSLVYDAALMSRLQEHFTRIIEQVAANPALTIEALDYLSPDEKEVLVETFNATTTVYPADKTIIELFEEQVAQYAAQPALVHLDSTFTYQQLDERANQLAWYLRTKYAIAPNELVAIRLERSADWLITILGVLKAGGAYLPLDPEYPEERIAYMLTDSECRVLLDEAQLRDFHQQADSFSKEQLPAVNQARDLAYVMYTSGSTGRPKGVMIEHRSVVRLVRNTNYVPMRAGDQLLQTGSLSFDATTFELWGMLLNGGTLHLVPQAHLLDIQRLKHYLLDAQITTAWFTSFWFNQLVDLDLELFSGLKYILVGGDKLSPRHIKAVKEAYPALLIVNGYGPTENTTFSLCHPIEQVTDQPIPIGSPIANSTAYVLDARQQLCGVGVVGEICLGGAGLARGYLNQPELTAEKFIAHPFQAGERLYRTGDLGRWLPDGTLEFVGRVDAQIKIRGYRVELGEIEAVLQSHSDVATAVVQARTDAAGDSSLVAYVVSKQELPVAQLRAYMNERLPAYMVPAYFVELEALPLNANGKLDRHKLPAVQELGFADEAEYTESRTELEAKLVVIWEEILGKEKISVTTNFFELGGHSLKAMRLLSQIHKEFDVQLSFPAFFANPTIEGIAGEIEKTYWANNELFEVGEVERVSI</sequence>